<organism evidence="12 13">
    <name type="scientific">Ectopseudomonas oleovorans</name>
    <name type="common">Pseudomonas oleovorans</name>
    <dbReference type="NCBI Taxonomy" id="301"/>
    <lineage>
        <taxon>Bacteria</taxon>
        <taxon>Pseudomonadati</taxon>
        <taxon>Pseudomonadota</taxon>
        <taxon>Gammaproteobacteria</taxon>
        <taxon>Pseudomonadales</taxon>
        <taxon>Pseudomonadaceae</taxon>
        <taxon>Ectopseudomonas</taxon>
    </lineage>
</organism>
<evidence type="ECO:0000256" key="6">
    <source>
        <dbReference type="ARBA" id="ARBA00034316"/>
    </source>
</evidence>
<comment type="catalytic activity">
    <reaction evidence="2">
        <text>3',3',3'-cAAG + H2O = G[3'-5']pA[3'-5']pAp[3'] + H(+)</text>
        <dbReference type="Rhea" id="RHEA:72863"/>
        <dbReference type="ChEBI" id="CHEBI:15377"/>
        <dbReference type="ChEBI" id="CHEBI:15378"/>
        <dbReference type="ChEBI" id="CHEBI:143810"/>
        <dbReference type="ChEBI" id="CHEBI:192532"/>
    </reaction>
    <physiologicalReaction direction="left-to-right" evidence="2">
        <dbReference type="Rhea" id="RHEA:72864"/>
    </physiologicalReaction>
</comment>
<evidence type="ECO:0000256" key="1">
    <source>
        <dbReference type="ARBA" id="ARBA00022801"/>
    </source>
</evidence>
<evidence type="ECO:0000313" key="12">
    <source>
        <dbReference type="EMBL" id="RED06978.1"/>
    </source>
</evidence>
<comment type="catalytic activity">
    <reaction evidence="3">
        <text>3',3',3'-c-tri-AMP + H2O = A[3'-5']pA[3'-5']pAp[3'] + H(+)</text>
        <dbReference type="Rhea" id="RHEA:72859"/>
        <dbReference type="ChEBI" id="CHEBI:15377"/>
        <dbReference type="ChEBI" id="CHEBI:15378"/>
        <dbReference type="ChEBI" id="CHEBI:192523"/>
        <dbReference type="ChEBI" id="CHEBI:192530"/>
    </reaction>
    <physiologicalReaction direction="left-to-right" evidence="3">
        <dbReference type="Rhea" id="RHEA:72860"/>
    </physiologicalReaction>
</comment>
<accession>A0A3D9EV10</accession>
<dbReference type="InterPro" id="IPR006445">
    <property type="entry name" value="Phage-assoc_HI1409"/>
</dbReference>
<comment type="similarity">
    <text evidence="6">Belongs to the anti-CBASS protein Acb1 family.</text>
</comment>
<keyword evidence="1" id="KW-0378">Hydrolase</keyword>
<evidence type="ECO:0000256" key="7">
    <source>
        <dbReference type="ARBA" id="ARBA00034343"/>
    </source>
</evidence>
<dbReference type="InterPro" id="IPR024459">
    <property type="entry name" value="Acb1-like_N"/>
</dbReference>
<dbReference type="NCBIfam" id="TIGR01555">
    <property type="entry name" value="phge_rel_HI1409"/>
    <property type="match status" value="1"/>
</dbReference>
<proteinExistence type="inferred from homology"/>
<evidence type="ECO:0000256" key="5">
    <source>
        <dbReference type="ARBA" id="ARBA00034283"/>
    </source>
</evidence>
<comment type="caution">
    <text evidence="12">The sequence shown here is derived from an EMBL/GenBank/DDBJ whole genome shotgun (WGS) entry which is preliminary data.</text>
</comment>
<dbReference type="RefSeq" id="WP_115945620.1">
    <property type="nucleotide sequence ID" value="NZ_QRDL01000002.1"/>
</dbReference>
<feature type="compositionally biased region" description="Acidic residues" evidence="9">
    <location>
        <begin position="425"/>
        <end position="440"/>
    </location>
</feature>
<dbReference type="InterPro" id="IPR056175">
    <property type="entry name" value="Acb1-like_C"/>
</dbReference>
<dbReference type="Pfam" id="PF23474">
    <property type="entry name" value="Acb1"/>
    <property type="match status" value="1"/>
</dbReference>
<evidence type="ECO:0000313" key="13">
    <source>
        <dbReference type="Proteomes" id="UP000256988"/>
    </source>
</evidence>
<feature type="domain" description="Anti-CBASS protein Acb1-like N-terminal" evidence="10">
    <location>
        <begin position="38"/>
        <end position="385"/>
    </location>
</feature>
<feature type="region of interest" description="Disordered" evidence="9">
    <location>
        <begin position="424"/>
        <end position="450"/>
    </location>
</feature>
<evidence type="ECO:0000256" key="9">
    <source>
        <dbReference type="SAM" id="MobiDB-lite"/>
    </source>
</evidence>
<sequence>MGFKQFLSDKLVNLVANLGTERDKASHSGYLVSTLTDQQLLAAYRSSWLPRKIIDIPALDACRRWRGWQASKDQIQAIEAEEKRLALVARVHTAMIRGRLFGGAAVFIGTGERDTASELRPDRIGKGGVKYLTVMSRRHLSPTEIERDVQSPRYGMPKAYRLAGSNVDIHPSRLVIFHGAEHADPELVEGAGHGWSDSVLTSVMEAIKQSDGTVANVASLVFEAKVDVIKIPDLMQSLEDPRFEKLLLERLRLAAMAKSINGALMLDAQEDYQTKTANFSTLPDIIDRFLQNVTGAADIPATRFLGQSPAGLNASGESDLRNYYDRIQSGQELEVRPAMSVLDECLIRSALGSRPPEIHYVWNSLWQPTATERATIGKTVADTIKVIKDTGLFPEAALSRAAETALVEFSVLPGLEAAMEKYGEELPDEEGGEAEGEDEQLPPGGTQLQDAAPRPLYIQRKVVNTAELLAWAKGQGFEVTVPADQLHVTIAYSKQAVDWMTVGTAWNDGPDGSMTVPPGGARLVEPLGDEGAVVLLFNSSELAWRHMAIREAGASWDFEDYQPHITITYQPGEVDLAKVEPYRGRIELGPEIFEPLDENWNAKAQEA</sequence>
<reference evidence="12 13" key="1">
    <citation type="submission" date="2018-07" db="EMBL/GenBank/DDBJ databases">
        <title>Genome sequencing of rice bacterial endophytes.</title>
        <authorList>
            <person name="Venturi V."/>
        </authorList>
    </citation>
    <scope>NUCLEOTIDE SEQUENCE [LARGE SCALE GENOMIC DNA]</scope>
    <source>
        <strain evidence="12 13">AG1002</strain>
    </source>
</reference>
<dbReference type="AlphaFoldDB" id="A0A3D9EV10"/>
<comment type="catalytic activity">
    <reaction evidence="8">
        <text>3',3'-cUAMP + H2O = U[3'-5']pAp[3'] + H(+)</text>
        <dbReference type="Rhea" id="RHEA:72835"/>
        <dbReference type="ChEBI" id="CHEBI:15377"/>
        <dbReference type="ChEBI" id="CHEBI:15378"/>
        <dbReference type="ChEBI" id="CHEBI:143809"/>
        <dbReference type="ChEBI" id="CHEBI:192498"/>
    </reaction>
    <physiologicalReaction direction="left-to-right" evidence="8">
        <dbReference type="Rhea" id="RHEA:72836"/>
    </physiologicalReaction>
</comment>
<protein>
    <recommendedName>
        <fullName evidence="7">Anti-CBASS protein Acb1</fullName>
    </recommendedName>
</protein>
<feature type="domain" description="Anti-CBASS protein Acb1-like C-terminal" evidence="11">
    <location>
        <begin position="455"/>
        <end position="602"/>
    </location>
</feature>
<dbReference type="EMBL" id="QRDL01000002">
    <property type="protein sequence ID" value="RED06978.1"/>
    <property type="molecule type" value="Genomic_DNA"/>
</dbReference>
<comment type="catalytic activity">
    <reaction evidence="4">
        <text>3',3',3'-cAAG + H2O = A[3'-5']pG[3'-5']pAp[3'] + H(+)</text>
        <dbReference type="Rhea" id="RHEA:72867"/>
        <dbReference type="ChEBI" id="CHEBI:15377"/>
        <dbReference type="ChEBI" id="CHEBI:15378"/>
        <dbReference type="ChEBI" id="CHEBI:143810"/>
        <dbReference type="ChEBI" id="CHEBI:192533"/>
    </reaction>
    <physiologicalReaction direction="left-to-right" evidence="4">
        <dbReference type="Rhea" id="RHEA:72868"/>
    </physiologicalReaction>
</comment>
<evidence type="ECO:0000259" key="11">
    <source>
        <dbReference type="Pfam" id="PF23474"/>
    </source>
</evidence>
<name>A0A3D9EV10_ECTOL</name>
<gene>
    <name evidence="12" type="ORF">DFO60_1484</name>
</gene>
<evidence type="ECO:0000259" key="10">
    <source>
        <dbReference type="Pfam" id="PF06381"/>
    </source>
</evidence>
<dbReference type="Pfam" id="PF06381">
    <property type="entry name" value="Phage_portal_3"/>
    <property type="match status" value="1"/>
</dbReference>
<evidence type="ECO:0000256" key="4">
    <source>
        <dbReference type="ARBA" id="ARBA00034244"/>
    </source>
</evidence>
<dbReference type="GO" id="GO:0016787">
    <property type="term" value="F:hydrolase activity"/>
    <property type="evidence" value="ECO:0007669"/>
    <property type="project" value="UniProtKB-KW"/>
</dbReference>
<dbReference type="Proteomes" id="UP000256988">
    <property type="component" value="Unassembled WGS sequence"/>
</dbReference>
<evidence type="ECO:0000256" key="3">
    <source>
        <dbReference type="ARBA" id="ARBA00034240"/>
    </source>
</evidence>
<comment type="catalytic activity">
    <reaction evidence="5">
        <text>3',3'-cGAMP + H2O = G[3'-5']pAp[3'] + H(+)</text>
        <dbReference type="Rhea" id="RHEA:72831"/>
        <dbReference type="ChEBI" id="CHEBI:15377"/>
        <dbReference type="ChEBI" id="CHEBI:15378"/>
        <dbReference type="ChEBI" id="CHEBI:71501"/>
        <dbReference type="ChEBI" id="CHEBI:192497"/>
    </reaction>
    <physiologicalReaction direction="left-to-right" evidence="5">
        <dbReference type="Rhea" id="RHEA:72832"/>
    </physiologicalReaction>
</comment>
<evidence type="ECO:0000256" key="8">
    <source>
        <dbReference type="ARBA" id="ARBA00048123"/>
    </source>
</evidence>
<evidence type="ECO:0000256" key="2">
    <source>
        <dbReference type="ARBA" id="ARBA00034233"/>
    </source>
</evidence>